<feature type="transmembrane region" description="Helical" evidence="1">
    <location>
        <begin position="119"/>
        <end position="136"/>
    </location>
</feature>
<dbReference type="Proteomes" id="UP001430679">
    <property type="component" value="Unassembled WGS sequence"/>
</dbReference>
<accession>A0ABS8MDR8</accession>
<keyword evidence="3" id="KW-1185">Reference proteome</keyword>
<keyword evidence="1" id="KW-0812">Transmembrane</keyword>
<keyword evidence="1" id="KW-1133">Transmembrane helix</keyword>
<gene>
    <name evidence="2" type="ORF">LNP81_10900</name>
</gene>
<feature type="transmembrane region" description="Helical" evidence="1">
    <location>
        <begin position="142"/>
        <end position="160"/>
    </location>
</feature>
<evidence type="ECO:0000256" key="1">
    <source>
        <dbReference type="SAM" id="Phobius"/>
    </source>
</evidence>
<protein>
    <submittedName>
        <fullName evidence="2">Uncharacterized protein</fullName>
    </submittedName>
</protein>
<proteinExistence type="predicted"/>
<name>A0ABS8MDR8_9FLAO</name>
<dbReference type="RefSeq" id="WP_230035742.1">
    <property type="nucleotide sequence ID" value="NZ_JAJJMM010000001.1"/>
</dbReference>
<evidence type="ECO:0000313" key="2">
    <source>
        <dbReference type="EMBL" id="MCC9063498.1"/>
    </source>
</evidence>
<reference evidence="2" key="1">
    <citation type="submission" date="2021-11" db="EMBL/GenBank/DDBJ databases">
        <title>Description of novel Flavobacterium species.</title>
        <authorList>
            <person name="Saticioglu I.B."/>
            <person name="Ay H."/>
            <person name="Altun S."/>
            <person name="Duman M."/>
        </authorList>
    </citation>
    <scope>NUCLEOTIDE SEQUENCE</scope>
    <source>
        <strain evidence="2">F-30</strain>
    </source>
</reference>
<sequence length="186" mass="21755">MTLLLQLYQLKTIIQYLRNLFQKTKMAFTLFLNKTSVFQSELPYEQLIQVLKENTFEGILSSTAHQTNKKFIGEIDNYRFKIISAQPKTAMFCVFEGKIEESINPKISITKRFHTSFKWLYVFWVISLLTVIFISTPTLEKAISQAIPFLIIALAIRYFIIKLLFRTAEKNGIETLENLLKLKEID</sequence>
<keyword evidence="1" id="KW-0472">Membrane</keyword>
<evidence type="ECO:0000313" key="3">
    <source>
        <dbReference type="Proteomes" id="UP001430679"/>
    </source>
</evidence>
<organism evidence="2 3">
    <name type="scientific">Flavobacterium piscisymbiosum</name>
    <dbReference type="NCBI Taxonomy" id="2893753"/>
    <lineage>
        <taxon>Bacteria</taxon>
        <taxon>Pseudomonadati</taxon>
        <taxon>Bacteroidota</taxon>
        <taxon>Flavobacteriia</taxon>
        <taxon>Flavobacteriales</taxon>
        <taxon>Flavobacteriaceae</taxon>
        <taxon>Flavobacterium</taxon>
    </lineage>
</organism>
<dbReference type="EMBL" id="JAJJMM010000001">
    <property type="protein sequence ID" value="MCC9063498.1"/>
    <property type="molecule type" value="Genomic_DNA"/>
</dbReference>
<comment type="caution">
    <text evidence="2">The sequence shown here is derived from an EMBL/GenBank/DDBJ whole genome shotgun (WGS) entry which is preliminary data.</text>
</comment>